<dbReference type="RefSeq" id="WP_021589067.1">
    <property type="nucleotide sequence ID" value="NZ_AWEY01000008.1"/>
</dbReference>
<gene>
    <name evidence="2" type="ORF">HMPREF9135_0039</name>
</gene>
<proteinExistence type="predicted"/>
<keyword evidence="1" id="KW-0812">Transmembrane</keyword>
<reference evidence="2 3" key="1">
    <citation type="submission" date="2013-08" db="EMBL/GenBank/DDBJ databases">
        <authorList>
            <person name="Durkin A.S."/>
            <person name="Haft D.R."/>
            <person name="McCorrison J."/>
            <person name="Torralba M."/>
            <person name="Gillis M."/>
            <person name="Haft D.H."/>
            <person name="Methe B."/>
            <person name="Sutton G."/>
            <person name="Nelson K.E."/>
        </authorList>
    </citation>
    <scope>NUCLEOTIDE SEQUENCE [LARGE SCALE GENOMIC DNA]</scope>
    <source>
        <strain evidence="2 3">F0067</strain>
    </source>
</reference>
<protein>
    <submittedName>
        <fullName evidence="2">Uncharacterized protein</fullName>
    </submittedName>
</protein>
<name>U2QF41_9BACT</name>
<dbReference type="AlphaFoldDB" id="U2QF41"/>
<comment type="caution">
    <text evidence="2">The sequence shown here is derived from an EMBL/GenBank/DDBJ whole genome shotgun (WGS) entry which is preliminary data.</text>
</comment>
<accession>U2QF41</accession>
<keyword evidence="1" id="KW-0472">Membrane</keyword>
<keyword evidence="3" id="KW-1185">Reference proteome</keyword>
<feature type="transmembrane region" description="Helical" evidence="1">
    <location>
        <begin position="6"/>
        <end position="25"/>
    </location>
</feature>
<evidence type="ECO:0000313" key="3">
    <source>
        <dbReference type="Proteomes" id="UP000016648"/>
    </source>
</evidence>
<evidence type="ECO:0000313" key="2">
    <source>
        <dbReference type="EMBL" id="ERK39938.1"/>
    </source>
</evidence>
<sequence length="97" mass="11026">MTKITLLIIVAVVVFLAIAIVNYAYQKRISFHPDELKKKIDAIFHEQNAIEISRTTFLVSLKNKYGCSYKKALYLLGKAREAGFVHAEGKNVRRIEG</sequence>
<evidence type="ECO:0000256" key="1">
    <source>
        <dbReference type="SAM" id="Phobius"/>
    </source>
</evidence>
<organism evidence="2 3">
    <name type="scientific">Segatella baroniae F0067</name>
    <dbReference type="NCBI Taxonomy" id="1115809"/>
    <lineage>
        <taxon>Bacteria</taxon>
        <taxon>Pseudomonadati</taxon>
        <taxon>Bacteroidota</taxon>
        <taxon>Bacteroidia</taxon>
        <taxon>Bacteroidales</taxon>
        <taxon>Prevotellaceae</taxon>
        <taxon>Segatella</taxon>
    </lineage>
</organism>
<dbReference type="PATRIC" id="fig|1115809.3.peg.506"/>
<keyword evidence="1" id="KW-1133">Transmembrane helix</keyword>
<dbReference type="Proteomes" id="UP000016648">
    <property type="component" value="Unassembled WGS sequence"/>
</dbReference>
<dbReference type="EMBL" id="AWEY01000008">
    <property type="protein sequence ID" value="ERK39938.1"/>
    <property type="molecule type" value="Genomic_DNA"/>
</dbReference>